<evidence type="ECO:0000259" key="14">
    <source>
        <dbReference type="SMART" id="SM00482"/>
    </source>
</evidence>
<evidence type="ECO:0000256" key="6">
    <source>
        <dbReference type="ARBA" id="ARBA00022695"/>
    </source>
</evidence>
<dbReference type="RefSeq" id="XP_022252101.1">
    <property type="nucleotide sequence ID" value="XM_022396393.1"/>
</dbReference>
<evidence type="ECO:0000256" key="7">
    <source>
        <dbReference type="ARBA" id="ARBA00022705"/>
    </source>
</evidence>
<keyword evidence="8" id="KW-0460">Magnesium</keyword>
<feature type="region of interest" description="Disordered" evidence="13">
    <location>
        <begin position="514"/>
        <end position="539"/>
    </location>
</feature>
<dbReference type="PANTHER" id="PTHR10267">
    <property type="entry name" value="DNA POLYMERASE SUBUNIT GAMMA-1"/>
    <property type="match status" value="1"/>
</dbReference>
<keyword evidence="7" id="KW-0235">DNA replication</keyword>
<evidence type="ECO:0000256" key="5">
    <source>
        <dbReference type="ARBA" id="ARBA00022679"/>
    </source>
</evidence>
<dbReference type="PRINTS" id="PR00867">
    <property type="entry name" value="DNAPOLG"/>
</dbReference>
<dbReference type="InterPro" id="IPR012337">
    <property type="entry name" value="RNaseH-like_sf"/>
</dbReference>
<evidence type="ECO:0000256" key="11">
    <source>
        <dbReference type="ARBA" id="ARBA00023128"/>
    </source>
</evidence>
<dbReference type="Pfam" id="PF18136">
    <property type="entry name" value="DNApol_Exo"/>
    <property type="match status" value="1"/>
</dbReference>
<dbReference type="Pfam" id="PF00476">
    <property type="entry name" value="DNA_pol_A"/>
    <property type="match status" value="1"/>
</dbReference>
<keyword evidence="15" id="KW-1185">Reference proteome</keyword>
<feature type="domain" description="DNA-directed DNA polymerase family A palm" evidence="14">
    <location>
        <begin position="875"/>
        <end position="1119"/>
    </location>
</feature>
<evidence type="ECO:0000256" key="13">
    <source>
        <dbReference type="SAM" id="MobiDB-lite"/>
    </source>
</evidence>
<comment type="subcellular location">
    <subcellularLocation>
        <location evidence="2">Mitochondrion</location>
    </subcellularLocation>
</comment>
<evidence type="ECO:0000256" key="8">
    <source>
        <dbReference type="ARBA" id="ARBA00022842"/>
    </source>
</evidence>
<organism evidence="15 16">
    <name type="scientific">Limulus polyphemus</name>
    <name type="common">Atlantic horseshoe crab</name>
    <dbReference type="NCBI Taxonomy" id="6850"/>
    <lineage>
        <taxon>Eukaryota</taxon>
        <taxon>Metazoa</taxon>
        <taxon>Ecdysozoa</taxon>
        <taxon>Arthropoda</taxon>
        <taxon>Chelicerata</taxon>
        <taxon>Merostomata</taxon>
        <taxon>Xiphosura</taxon>
        <taxon>Limulidae</taxon>
        <taxon>Limulus</taxon>
    </lineage>
</organism>
<keyword evidence="10" id="KW-0238">DNA-binding</keyword>
<dbReference type="SUPFAM" id="SSF56672">
    <property type="entry name" value="DNA/RNA polymerases"/>
    <property type="match status" value="1"/>
</dbReference>
<evidence type="ECO:0000256" key="2">
    <source>
        <dbReference type="ARBA" id="ARBA00004173"/>
    </source>
</evidence>
<dbReference type="GeneID" id="106468090"/>
<dbReference type="PANTHER" id="PTHR10267:SF0">
    <property type="entry name" value="DNA POLYMERASE SUBUNIT GAMMA-1"/>
    <property type="match status" value="1"/>
</dbReference>
<proteinExistence type="inferred from homology"/>
<evidence type="ECO:0000256" key="3">
    <source>
        <dbReference type="ARBA" id="ARBA00007705"/>
    </source>
</evidence>
<sequence length="1212" mass="138822">MSLYMNVEICNGSEMRNFGKTTSIFTTYWKECKRSHDQFMLLGKLQPSQHHFSTEVFKMVSNEKPDLKQTCSKHQKIVGQQEFNQESISNNIRVNAIGIQMLSEGLHKQIFRKCVTNSDTKNIKNCMEHLKKHGLWGKETTVQPNVNLALPTFYGNNIDEHFQHLGERVSVDYKKLLNDLTNVEIPKMPEEWKFTAGWIRYGANGNVEKVEYPSEPVLVFDVEVCLQEGNFPTLATAVSPQAWYSWCSEQLIKEQFSWDQEVSLNDLIPLETLPGQVEPSDGQSWQPRLVIGHNVGYDRTYIKEQYFLKGTKLRFVDTLSLHMCVSGLTGLQRALSVAYKSNHKQREKQEELMLKGPPPQMWQDISSLNNLVDVYSLYCGGARLDKSARDIFVTGSLNDVRQNFQELVHYCAQDVKATYEILQKLLPLFFERFPHPVTFAGMLEMSTAYLPVNQNWQRYLRNTEDIYHDLQKELKLSLMHLANDACSLLHDQKYKNDPWLWDLDWTTQEMKCKKQVTRKKNTKEQDKKDKGSNDVKPVDTFKPELNHFVCTEDDEDLDEDLRKVFETVNNLYKTQPFLPGYPSWYRDLSVKRKEGSKDDGNEDEWEPGPTLISTQMRTVPKLMRLTWDGYPLHYDTKHGWGYLVPGKPPDADTDNGEEEICKKEDRSEFPLENLLRLCPHLDIKKKEGTVSVVEEAWKNLQNIPENSFEVNEQWKAILGNKKKKLQTEKAAYNGALGHHGNGPFNDVNIRGCWFFRLPHKDGLHKRVGNPLAKDFLSKVEDGTLRALGGGQADQALRLNKMVSYWKNARDRILSQMVVWMNQSELPSAVTSNSCYDEDFLYGAILPRVIPAGTVTRRAVEPTWLTASNAYTDRVGSELKAMIQAPPGYHFVGADVDSQELWIAAILGDSHFAGLHGCTAFGWMTLQGKKSEGTDMHSKVAASVGVNRDHAKVINYGRIYGAGRSFAERLLMQFNHRLSMKEAKEKARKMYTETKGVRRYLLEDYGGYEVILHSRDDETSPKIWVGGSESHMFNKLEEIAQSQQPQTPVLKCQISRALEPQTVKSNFMTSRINWVVQSSAVDYLHLILVSMRYLFEDFDIDGRFTISIHDEVRYLVKSEDRYRAALALQVSNLLTRSMFAFKLKMDDLPQSVAFFSSVDVDSVLRKEVNMDCRTPSNPHGLEKGYGVPPGESLDIYEIIKQTNGGSLQKTSSC</sequence>
<dbReference type="CDD" id="cd08641">
    <property type="entry name" value="DNA_pol_gammaA"/>
    <property type="match status" value="1"/>
</dbReference>
<evidence type="ECO:0000256" key="1">
    <source>
        <dbReference type="ARBA" id="ARBA00001946"/>
    </source>
</evidence>
<dbReference type="PROSITE" id="PS00447">
    <property type="entry name" value="DNA_POLYMERASE_A"/>
    <property type="match status" value="1"/>
</dbReference>
<dbReference type="InterPro" id="IPR041336">
    <property type="entry name" value="DNApol_Exo"/>
</dbReference>
<evidence type="ECO:0000313" key="15">
    <source>
        <dbReference type="Proteomes" id="UP000694941"/>
    </source>
</evidence>
<evidence type="ECO:0000256" key="4">
    <source>
        <dbReference type="ARBA" id="ARBA00012417"/>
    </source>
</evidence>
<dbReference type="Gene3D" id="3.30.70.370">
    <property type="match status" value="1"/>
</dbReference>
<gene>
    <name evidence="16" type="primary">LOC106468090</name>
</gene>
<keyword evidence="6" id="KW-0548">Nucleotidyltransferase</keyword>
<feature type="compositionally biased region" description="Basic and acidic residues" evidence="13">
    <location>
        <begin position="522"/>
        <end position="539"/>
    </location>
</feature>
<name>A0ABM1T895_LIMPO</name>
<keyword evidence="5" id="KW-0808">Transferase</keyword>
<evidence type="ECO:0000256" key="10">
    <source>
        <dbReference type="ARBA" id="ARBA00023125"/>
    </source>
</evidence>
<keyword evidence="9" id="KW-0239">DNA-directed DNA polymerase</keyword>
<dbReference type="SMART" id="SM00482">
    <property type="entry name" value="POLAc"/>
    <property type="match status" value="1"/>
</dbReference>
<evidence type="ECO:0000313" key="16">
    <source>
        <dbReference type="RefSeq" id="XP_022252101.1"/>
    </source>
</evidence>
<reference evidence="16" key="1">
    <citation type="submission" date="2025-08" db="UniProtKB">
        <authorList>
            <consortium name="RefSeq"/>
        </authorList>
    </citation>
    <scope>IDENTIFICATION</scope>
    <source>
        <tissue evidence="16">Muscle</tissue>
    </source>
</reference>
<dbReference type="InterPro" id="IPR047580">
    <property type="entry name" value="POLG_palm_dom"/>
</dbReference>
<dbReference type="InterPro" id="IPR019760">
    <property type="entry name" value="DNA-dir_DNA_pol_A_CS"/>
</dbReference>
<keyword evidence="11" id="KW-0496">Mitochondrion</keyword>
<dbReference type="Gene3D" id="3.30.420.390">
    <property type="match status" value="2"/>
</dbReference>
<evidence type="ECO:0000256" key="9">
    <source>
        <dbReference type="ARBA" id="ARBA00022932"/>
    </source>
</evidence>
<accession>A0ABM1T895</accession>
<dbReference type="InterPro" id="IPR002297">
    <property type="entry name" value="DNA-dir_DNA_pol_A_mt"/>
</dbReference>
<protein>
    <recommendedName>
        <fullName evidence="4">DNA-directed DNA polymerase</fullName>
        <ecNumber evidence="4">2.7.7.7</ecNumber>
    </recommendedName>
    <alternativeName>
        <fullName evidence="12">Mitochondrial DNA polymerase catalytic subunit</fullName>
    </alternativeName>
</protein>
<dbReference type="InterPro" id="IPR001098">
    <property type="entry name" value="DNA-dir_DNA_pol_A_palm_dom"/>
</dbReference>
<evidence type="ECO:0000256" key="12">
    <source>
        <dbReference type="ARBA" id="ARBA00031966"/>
    </source>
</evidence>
<dbReference type="SUPFAM" id="SSF53098">
    <property type="entry name" value="Ribonuclease H-like"/>
    <property type="match status" value="1"/>
</dbReference>
<dbReference type="InterPro" id="IPR043502">
    <property type="entry name" value="DNA/RNA_pol_sf"/>
</dbReference>
<dbReference type="Proteomes" id="UP000694941">
    <property type="component" value="Unplaced"/>
</dbReference>
<comment type="similarity">
    <text evidence="3">Belongs to the DNA polymerase type-A family.</text>
</comment>
<dbReference type="Gene3D" id="1.10.150.20">
    <property type="entry name" value="5' to 3' exonuclease, C-terminal subdomain"/>
    <property type="match status" value="1"/>
</dbReference>
<comment type="cofactor">
    <cofactor evidence="1">
        <name>Mg(2+)</name>
        <dbReference type="ChEBI" id="CHEBI:18420"/>
    </cofactor>
</comment>
<dbReference type="EC" id="2.7.7.7" evidence="4"/>